<protein>
    <recommendedName>
        <fullName evidence="3">rRNA-processing protein EFG1</fullName>
    </recommendedName>
    <alternativeName>
        <fullName evidence="4">rRNA-processing protein efg1</fullName>
    </alternativeName>
</protein>
<feature type="compositionally biased region" description="Basic and acidic residues" evidence="9">
    <location>
        <begin position="219"/>
        <end position="233"/>
    </location>
</feature>
<name>A0AAD3CL27_9STRA</name>
<feature type="compositionally biased region" description="Low complexity" evidence="9">
    <location>
        <begin position="234"/>
        <end position="244"/>
    </location>
</feature>
<evidence type="ECO:0000256" key="7">
    <source>
        <dbReference type="ARBA" id="ARBA00023242"/>
    </source>
</evidence>
<comment type="subcellular location">
    <subcellularLocation>
        <location evidence="1">Nucleus</location>
        <location evidence="1">Nucleolus</location>
    </subcellularLocation>
</comment>
<evidence type="ECO:0000313" key="11">
    <source>
        <dbReference type="Proteomes" id="UP001054902"/>
    </source>
</evidence>
<keyword evidence="11" id="KW-1185">Reference proteome</keyword>
<dbReference type="Proteomes" id="UP001054902">
    <property type="component" value="Unassembled WGS sequence"/>
</dbReference>
<keyword evidence="7" id="KW-0539">Nucleus</keyword>
<reference evidence="10 11" key="1">
    <citation type="journal article" date="2021" name="Sci. Rep.">
        <title>The genome of the diatom Chaetoceros tenuissimus carries an ancient integrated fragment of an extant virus.</title>
        <authorList>
            <person name="Hongo Y."/>
            <person name="Kimura K."/>
            <person name="Takaki Y."/>
            <person name="Yoshida Y."/>
            <person name="Baba S."/>
            <person name="Kobayashi G."/>
            <person name="Nagasaki K."/>
            <person name="Hano T."/>
            <person name="Tomaru Y."/>
        </authorList>
    </citation>
    <scope>NUCLEOTIDE SEQUENCE [LARGE SCALE GENOMIC DNA]</scope>
    <source>
        <strain evidence="10 11">NIES-3715</strain>
    </source>
</reference>
<dbReference type="PANTHER" id="PTHR33911">
    <property type="entry name" value="RRNA-PROCESSING PROTEIN EFG1"/>
    <property type="match status" value="1"/>
</dbReference>
<feature type="compositionally biased region" description="Acidic residues" evidence="9">
    <location>
        <begin position="245"/>
        <end position="259"/>
    </location>
</feature>
<feature type="compositionally biased region" description="Acidic residues" evidence="9">
    <location>
        <begin position="306"/>
        <end position="334"/>
    </location>
</feature>
<evidence type="ECO:0000256" key="1">
    <source>
        <dbReference type="ARBA" id="ARBA00004604"/>
    </source>
</evidence>
<dbReference type="PANTHER" id="PTHR33911:SF1">
    <property type="entry name" value="RRNA-PROCESSING PROTEIN EFG1"/>
    <property type="match status" value="1"/>
</dbReference>
<evidence type="ECO:0000256" key="8">
    <source>
        <dbReference type="SAM" id="Coils"/>
    </source>
</evidence>
<comment type="similarity">
    <text evidence="2">Belongs to the EFG1 family.</text>
</comment>
<dbReference type="GO" id="GO:0005730">
    <property type="term" value="C:nucleolus"/>
    <property type="evidence" value="ECO:0007669"/>
    <property type="project" value="UniProtKB-SubCell"/>
</dbReference>
<feature type="region of interest" description="Disordered" evidence="9">
    <location>
        <begin position="201"/>
        <end position="378"/>
    </location>
</feature>
<evidence type="ECO:0000256" key="6">
    <source>
        <dbReference type="ARBA" id="ARBA00023054"/>
    </source>
</evidence>
<dbReference type="InterPro" id="IPR050786">
    <property type="entry name" value="EFG1_rRNA-proc"/>
</dbReference>
<feature type="compositionally biased region" description="Basic and acidic residues" evidence="9">
    <location>
        <begin position="1"/>
        <end position="12"/>
    </location>
</feature>
<dbReference type="AlphaFoldDB" id="A0AAD3CL27"/>
<gene>
    <name evidence="10" type="ORF">CTEN210_04533</name>
</gene>
<evidence type="ECO:0000256" key="9">
    <source>
        <dbReference type="SAM" id="MobiDB-lite"/>
    </source>
</evidence>
<proteinExistence type="inferred from homology"/>
<comment type="caution">
    <text evidence="10">The sequence shown here is derived from an EMBL/GenBank/DDBJ whole genome shotgun (WGS) entry which is preliminary data.</text>
</comment>
<evidence type="ECO:0000256" key="3">
    <source>
        <dbReference type="ARBA" id="ARBA00018689"/>
    </source>
</evidence>
<evidence type="ECO:0000256" key="5">
    <source>
        <dbReference type="ARBA" id="ARBA00022552"/>
    </source>
</evidence>
<evidence type="ECO:0000256" key="4">
    <source>
        <dbReference type="ARBA" id="ARBA00019827"/>
    </source>
</evidence>
<dbReference type="InterPro" id="IPR019310">
    <property type="entry name" value="Efg1"/>
</dbReference>
<sequence>MTKSSTKDEKEVPASGVEVKKRKGSLKNQLRCKKRLLSKITDEEVKAKIENEMKEIEEEIKIRNLKEKEKKFASKYHRIKFVERQKLTRLEKKCKKKLEESTAAADFDDIEKYQKQLEQICMDQLYVAYYPNDRKYISLFANGIRLKDDEKTAKRRNDIRQHIVDKIKNKEIKTKKTWVNMSVLKEKGFDIDMDNVVLEDEKSEQPMSAAMKEAAAMAEKMKQESNEKSKNEKLNSSNDEAMSSSDDEDEKEDEKEELVDVPVVDTIPTVGDSDSSSEEDDSSSSSSNSSSSDSDSSSSLSSSDSDSSDDDEDNNNPMQEEESDDDFLVEDSGENDVKEVFAKAKREKGTYGMTGDKSQGWKSQRQRPGEFKKKRQRY</sequence>
<feature type="coiled-coil region" evidence="8">
    <location>
        <begin position="39"/>
        <end position="66"/>
    </location>
</feature>
<evidence type="ECO:0000313" key="10">
    <source>
        <dbReference type="EMBL" id="GFH48057.1"/>
    </source>
</evidence>
<dbReference type="EMBL" id="BLLK01000025">
    <property type="protein sequence ID" value="GFH48057.1"/>
    <property type="molecule type" value="Genomic_DNA"/>
</dbReference>
<organism evidence="10 11">
    <name type="scientific">Chaetoceros tenuissimus</name>
    <dbReference type="NCBI Taxonomy" id="426638"/>
    <lineage>
        <taxon>Eukaryota</taxon>
        <taxon>Sar</taxon>
        <taxon>Stramenopiles</taxon>
        <taxon>Ochrophyta</taxon>
        <taxon>Bacillariophyta</taxon>
        <taxon>Coscinodiscophyceae</taxon>
        <taxon>Chaetocerotophycidae</taxon>
        <taxon>Chaetocerotales</taxon>
        <taxon>Chaetocerotaceae</taxon>
        <taxon>Chaetoceros</taxon>
    </lineage>
</organism>
<evidence type="ECO:0000256" key="2">
    <source>
        <dbReference type="ARBA" id="ARBA00006916"/>
    </source>
</evidence>
<feature type="compositionally biased region" description="Low complexity" evidence="9">
    <location>
        <begin position="260"/>
        <end position="274"/>
    </location>
</feature>
<feature type="region of interest" description="Disordered" evidence="9">
    <location>
        <begin position="1"/>
        <end position="23"/>
    </location>
</feature>
<accession>A0AAD3CL27</accession>
<dbReference type="GO" id="GO:0030688">
    <property type="term" value="C:preribosome, small subunit precursor"/>
    <property type="evidence" value="ECO:0007669"/>
    <property type="project" value="TreeGrafter"/>
</dbReference>
<feature type="compositionally biased region" description="Low complexity" evidence="9">
    <location>
        <begin position="209"/>
        <end position="218"/>
    </location>
</feature>
<dbReference type="GO" id="GO:0000462">
    <property type="term" value="P:maturation of SSU-rRNA from tricistronic rRNA transcript (SSU-rRNA, 5.8S rRNA, LSU-rRNA)"/>
    <property type="evidence" value="ECO:0007669"/>
    <property type="project" value="TreeGrafter"/>
</dbReference>
<keyword evidence="6 8" id="KW-0175">Coiled coil</keyword>
<keyword evidence="5" id="KW-0698">rRNA processing</keyword>
<feature type="compositionally biased region" description="Low complexity" evidence="9">
    <location>
        <begin position="283"/>
        <end position="305"/>
    </location>
</feature>
<dbReference type="Pfam" id="PF10153">
    <property type="entry name" value="Efg1"/>
    <property type="match status" value="1"/>
</dbReference>
<feature type="compositionally biased region" description="Basic and acidic residues" evidence="9">
    <location>
        <begin position="335"/>
        <end position="349"/>
    </location>
</feature>